<proteinExistence type="inferred from homology"/>
<dbReference type="Gene3D" id="3.40.50.2300">
    <property type="match status" value="2"/>
</dbReference>
<evidence type="ECO:0000256" key="2">
    <source>
        <dbReference type="ARBA" id="ARBA00022729"/>
    </source>
</evidence>
<dbReference type="CDD" id="cd06358">
    <property type="entry name" value="PBP1_NHase"/>
    <property type="match status" value="1"/>
</dbReference>
<dbReference type="PANTHER" id="PTHR47628">
    <property type="match status" value="1"/>
</dbReference>
<reference evidence="4 5" key="1">
    <citation type="submission" date="2022-03" db="EMBL/GenBank/DDBJ databases">
        <title>Sinomonas sp. isolated from a soil.</title>
        <authorList>
            <person name="Han J."/>
            <person name="Kim D.-U."/>
        </authorList>
    </citation>
    <scope>NUCLEOTIDE SEQUENCE [LARGE SCALE GENOMIC DNA]</scope>
    <source>
        <strain evidence="4 5">5-5</strain>
    </source>
</reference>
<comment type="similarity">
    <text evidence="1">Belongs to the leucine-binding protein family.</text>
</comment>
<dbReference type="PANTHER" id="PTHR47628:SF1">
    <property type="entry name" value="ALIPHATIC AMIDASE EXPRESSION-REGULATING PROTEIN"/>
    <property type="match status" value="1"/>
</dbReference>
<dbReference type="Proteomes" id="UP001202922">
    <property type="component" value="Unassembled WGS sequence"/>
</dbReference>
<dbReference type="Pfam" id="PF13458">
    <property type="entry name" value="Peripla_BP_6"/>
    <property type="match status" value="1"/>
</dbReference>
<dbReference type="SUPFAM" id="SSF53822">
    <property type="entry name" value="Periplasmic binding protein-like I"/>
    <property type="match status" value="1"/>
</dbReference>
<keyword evidence="2" id="KW-0732">Signal</keyword>
<evidence type="ECO:0000313" key="5">
    <source>
        <dbReference type="Proteomes" id="UP001202922"/>
    </source>
</evidence>
<dbReference type="EMBL" id="JAKZBV010000001">
    <property type="protein sequence ID" value="MCH6472322.1"/>
    <property type="molecule type" value="Genomic_DNA"/>
</dbReference>
<accession>A0ABS9U735</accession>
<organism evidence="4 5">
    <name type="scientific">Sinomonas terrae</name>
    <dbReference type="NCBI Taxonomy" id="2908838"/>
    <lineage>
        <taxon>Bacteria</taxon>
        <taxon>Bacillati</taxon>
        <taxon>Actinomycetota</taxon>
        <taxon>Actinomycetes</taxon>
        <taxon>Micrococcales</taxon>
        <taxon>Micrococcaceae</taxon>
        <taxon>Sinomonas</taxon>
    </lineage>
</organism>
<gene>
    <name evidence="4" type="ORF">L0M17_20545</name>
</gene>
<evidence type="ECO:0000256" key="1">
    <source>
        <dbReference type="ARBA" id="ARBA00010062"/>
    </source>
</evidence>
<dbReference type="RefSeq" id="WP_241056217.1">
    <property type="nucleotide sequence ID" value="NZ_JAKZBV010000001.1"/>
</dbReference>
<name>A0ABS9U735_9MICC</name>
<sequence length="363" mass="39205">MTPPVSLVLPSTLMLRGPMPGTLGIGLLAPLSGVMGIAGPSILNCAQLAAEYVAERTGFHPELVPIDAGQRPAEVARAVRQLLDSRVVQGLVGAHTSDVRVAVSRVVPQEVPYIFTPPHETGSGRPGTVFTGSAPQLQLRHPLEWTIRHHSVRRWALVGGDYVWPRQVHSEARRILRALGQEIVLDRFVGLGSVDPERLVDEARRSRAEAILVSLVGRDGITFHRGAAEYGADRQFVRLCTALDENCLLAIGGDSTGMLYSAMPSFILQQDDEHQNFLELYLRRFGVTAPLPASYAEGCYDGVLLLAELWMSDLLDSMPPVHAALSLAAASKRPGRAVVGRSPGGRLARAEGTELVVIDQVSM</sequence>
<dbReference type="InterPro" id="IPR028082">
    <property type="entry name" value="Peripla_BP_I"/>
</dbReference>
<comment type="caution">
    <text evidence="4">The sequence shown here is derived from an EMBL/GenBank/DDBJ whole genome shotgun (WGS) entry which is preliminary data.</text>
</comment>
<protein>
    <submittedName>
        <fullName evidence="4">Substrate-binding domain-containing protein</fullName>
    </submittedName>
</protein>
<dbReference type="InterPro" id="IPR028081">
    <property type="entry name" value="Leu-bd"/>
</dbReference>
<evidence type="ECO:0000313" key="4">
    <source>
        <dbReference type="EMBL" id="MCH6472322.1"/>
    </source>
</evidence>
<keyword evidence="5" id="KW-1185">Reference proteome</keyword>
<feature type="domain" description="Leucine-binding protein" evidence="3">
    <location>
        <begin position="24"/>
        <end position="308"/>
    </location>
</feature>
<evidence type="ECO:0000259" key="3">
    <source>
        <dbReference type="Pfam" id="PF13458"/>
    </source>
</evidence>